<keyword evidence="4 7" id="KW-0406">Ion transport</keyword>
<comment type="subcellular location">
    <subcellularLocation>
        <location evidence="7">Cell membrane</location>
        <topology evidence="7">Peripheral membrane protein</topology>
    </subcellularLocation>
    <subcellularLocation>
        <location evidence="1">Membrane</location>
    </subcellularLocation>
</comment>
<comment type="function">
    <text evidence="7">F(1)F(0) ATP synthase produces ATP from ADP in the presence of a proton or sodium gradient. F-type ATPases consist of two structural domains, F(1) containing the extramembraneous catalytic core and F(0) containing the membrane proton channel, linked together by a central stalk and a peripheral stalk. During catalysis, ATP synthesis in the catalytic domain of F(1) is coupled via a rotary mechanism of the central stalk subunits to proton translocation.</text>
</comment>
<evidence type="ECO:0000256" key="4">
    <source>
        <dbReference type="ARBA" id="ARBA00023065"/>
    </source>
</evidence>
<evidence type="ECO:0000313" key="9">
    <source>
        <dbReference type="Proteomes" id="UP000308978"/>
    </source>
</evidence>
<gene>
    <name evidence="7 8" type="primary">atpH</name>
    <name evidence="8" type="ORF">E5986_06800</name>
</gene>
<accession>A0A4S4G363</accession>
<keyword evidence="7" id="KW-1003">Cell membrane</keyword>
<dbReference type="Pfam" id="PF00213">
    <property type="entry name" value="OSCP"/>
    <property type="match status" value="1"/>
</dbReference>
<dbReference type="SUPFAM" id="SSF47928">
    <property type="entry name" value="N-terminal domain of the delta subunit of the F1F0-ATP synthase"/>
    <property type="match status" value="1"/>
</dbReference>
<evidence type="ECO:0000256" key="5">
    <source>
        <dbReference type="ARBA" id="ARBA00023136"/>
    </source>
</evidence>
<dbReference type="GO" id="GO:0005886">
    <property type="term" value="C:plasma membrane"/>
    <property type="evidence" value="ECO:0007669"/>
    <property type="project" value="UniProtKB-SubCell"/>
</dbReference>
<dbReference type="PANTHER" id="PTHR11910">
    <property type="entry name" value="ATP SYNTHASE DELTA CHAIN"/>
    <property type="match status" value="1"/>
</dbReference>
<dbReference type="GO" id="GO:0046933">
    <property type="term" value="F:proton-transporting ATP synthase activity, rotational mechanism"/>
    <property type="evidence" value="ECO:0007669"/>
    <property type="project" value="UniProtKB-UniRule"/>
</dbReference>
<proteinExistence type="inferred from homology"/>
<dbReference type="PRINTS" id="PR00125">
    <property type="entry name" value="ATPASEDELTA"/>
</dbReference>
<dbReference type="NCBIfam" id="TIGR01145">
    <property type="entry name" value="ATP_synt_delta"/>
    <property type="match status" value="1"/>
</dbReference>
<dbReference type="InterPro" id="IPR000711">
    <property type="entry name" value="ATPase_OSCP/dsu"/>
</dbReference>
<sequence length="192" mass="21028">MATNRLVVKEEVAVFASVLFDSANEAAGQEGVLEVREQMAEVIRAMRADLDLTMALSNPDFTPEQRRALVENIFADAHVAFREVLAVMAERGQADLLPRVNDEFRALIGERLGICVVDVTTAVPLDDGLRQLITEKAEADLGKKAVLRERIDKSILGGIIMDVDGNYIDASMISQLNRARNVLKDTTDGGEC</sequence>
<dbReference type="Proteomes" id="UP000308978">
    <property type="component" value="Unassembled WGS sequence"/>
</dbReference>
<keyword evidence="6 7" id="KW-0066">ATP synthesis</keyword>
<reference evidence="8 9" key="1">
    <citation type="submission" date="2019-04" db="EMBL/GenBank/DDBJ databases">
        <title>Microbes associate with the intestines of laboratory mice.</title>
        <authorList>
            <person name="Navarre W."/>
            <person name="Wong E."/>
            <person name="Huang K.C."/>
            <person name="Tropini C."/>
            <person name="Ng K."/>
            <person name="Yu B."/>
        </authorList>
    </citation>
    <scope>NUCLEOTIDE SEQUENCE [LARGE SCALE GENOMIC DNA]</scope>
    <source>
        <strain evidence="8 9">NM80_B27</strain>
    </source>
</reference>
<evidence type="ECO:0000256" key="2">
    <source>
        <dbReference type="ARBA" id="ARBA00022448"/>
    </source>
</evidence>
<keyword evidence="5 7" id="KW-0472">Membrane</keyword>
<name>A0A4S4G363_9ACTN</name>
<dbReference type="RefSeq" id="WP_136434498.1">
    <property type="nucleotide sequence ID" value="NZ_CAJTBT010000007.1"/>
</dbReference>
<dbReference type="InterPro" id="IPR026015">
    <property type="entry name" value="ATP_synth_OSCP/delta_N_sf"/>
</dbReference>
<comment type="function">
    <text evidence="7">This protein is part of the stalk that links CF(0) to CF(1). It either transmits conformational changes from CF(0) to CF(1) or is implicated in proton conduction.</text>
</comment>
<keyword evidence="2 7" id="KW-0813">Transport</keyword>
<comment type="caution">
    <text evidence="8">The sequence shown here is derived from an EMBL/GenBank/DDBJ whole genome shotgun (WGS) entry which is preliminary data.</text>
</comment>
<evidence type="ECO:0000256" key="3">
    <source>
        <dbReference type="ARBA" id="ARBA00022781"/>
    </source>
</evidence>
<dbReference type="GO" id="GO:0045259">
    <property type="term" value="C:proton-transporting ATP synthase complex"/>
    <property type="evidence" value="ECO:0007669"/>
    <property type="project" value="UniProtKB-KW"/>
</dbReference>
<evidence type="ECO:0000256" key="6">
    <source>
        <dbReference type="ARBA" id="ARBA00023310"/>
    </source>
</evidence>
<evidence type="ECO:0000313" key="8">
    <source>
        <dbReference type="EMBL" id="THG37161.1"/>
    </source>
</evidence>
<dbReference type="HAMAP" id="MF_01416">
    <property type="entry name" value="ATP_synth_delta_bact"/>
    <property type="match status" value="1"/>
</dbReference>
<dbReference type="Gene3D" id="1.10.520.20">
    <property type="entry name" value="N-terminal domain of the delta subunit of the F1F0-ATP synthase"/>
    <property type="match status" value="1"/>
</dbReference>
<dbReference type="AlphaFoldDB" id="A0A4S4G363"/>
<keyword evidence="3 7" id="KW-0375">Hydrogen ion transport</keyword>
<protein>
    <recommendedName>
        <fullName evidence="7">ATP synthase subunit delta</fullName>
    </recommendedName>
    <alternativeName>
        <fullName evidence="7">ATP synthase F(1) sector subunit delta</fullName>
    </alternativeName>
    <alternativeName>
        <fullName evidence="7">F-type ATPase subunit delta</fullName>
        <shortName evidence="7">F-ATPase subunit delta</shortName>
    </alternativeName>
</protein>
<organism evidence="8 9">
    <name type="scientific">Adlercreutzia caecimuris</name>
    <dbReference type="NCBI Taxonomy" id="671266"/>
    <lineage>
        <taxon>Bacteria</taxon>
        <taxon>Bacillati</taxon>
        <taxon>Actinomycetota</taxon>
        <taxon>Coriobacteriia</taxon>
        <taxon>Eggerthellales</taxon>
        <taxon>Eggerthellaceae</taxon>
        <taxon>Adlercreutzia</taxon>
    </lineage>
</organism>
<evidence type="ECO:0000256" key="7">
    <source>
        <dbReference type="HAMAP-Rule" id="MF_01416"/>
    </source>
</evidence>
<evidence type="ECO:0000256" key="1">
    <source>
        <dbReference type="ARBA" id="ARBA00004370"/>
    </source>
</evidence>
<comment type="similarity">
    <text evidence="7">Belongs to the ATPase delta chain family.</text>
</comment>
<keyword evidence="7" id="KW-0139">CF(1)</keyword>
<dbReference type="EMBL" id="SSTJ01000007">
    <property type="protein sequence ID" value="THG37161.1"/>
    <property type="molecule type" value="Genomic_DNA"/>
</dbReference>